<dbReference type="InterPro" id="IPR003675">
    <property type="entry name" value="Rce1/LyrA-like_dom"/>
</dbReference>
<evidence type="ECO:0000259" key="2">
    <source>
        <dbReference type="Pfam" id="PF02517"/>
    </source>
</evidence>
<keyword evidence="4" id="KW-1185">Reference proteome</keyword>
<feature type="transmembrane region" description="Helical" evidence="1">
    <location>
        <begin position="182"/>
        <end position="205"/>
    </location>
</feature>
<dbReference type="PANTHER" id="PTHR35797">
    <property type="entry name" value="PROTEASE-RELATED"/>
    <property type="match status" value="1"/>
</dbReference>
<dbReference type="Pfam" id="PF02517">
    <property type="entry name" value="Rce1-like"/>
    <property type="match status" value="1"/>
</dbReference>
<proteinExistence type="predicted"/>
<dbReference type="PANTHER" id="PTHR35797:SF1">
    <property type="entry name" value="PROTEASE"/>
    <property type="match status" value="1"/>
</dbReference>
<keyword evidence="1" id="KW-0472">Membrane</keyword>
<evidence type="ECO:0000256" key="1">
    <source>
        <dbReference type="SAM" id="Phobius"/>
    </source>
</evidence>
<evidence type="ECO:0000313" key="3">
    <source>
        <dbReference type="EMBL" id="MFD2521804.1"/>
    </source>
</evidence>
<organism evidence="3 4">
    <name type="scientific">Emticicia soli</name>
    <dbReference type="NCBI Taxonomy" id="2027878"/>
    <lineage>
        <taxon>Bacteria</taxon>
        <taxon>Pseudomonadati</taxon>
        <taxon>Bacteroidota</taxon>
        <taxon>Cytophagia</taxon>
        <taxon>Cytophagales</taxon>
        <taxon>Leadbetterellaceae</taxon>
        <taxon>Emticicia</taxon>
    </lineage>
</organism>
<keyword evidence="1" id="KW-0812">Transmembrane</keyword>
<feature type="transmembrane region" description="Helical" evidence="1">
    <location>
        <begin position="36"/>
        <end position="57"/>
    </location>
</feature>
<feature type="transmembrane region" description="Helical" evidence="1">
    <location>
        <begin position="212"/>
        <end position="229"/>
    </location>
</feature>
<feature type="transmembrane region" description="Helical" evidence="1">
    <location>
        <begin position="77"/>
        <end position="100"/>
    </location>
</feature>
<reference evidence="4" key="1">
    <citation type="journal article" date="2019" name="Int. J. Syst. Evol. Microbiol.">
        <title>The Global Catalogue of Microorganisms (GCM) 10K type strain sequencing project: providing services to taxonomists for standard genome sequencing and annotation.</title>
        <authorList>
            <consortium name="The Broad Institute Genomics Platform"/>
            <consortium name="The Broad Institute Genome Sequencing Center for Infectious Disease"/>
            <person name="Wu L."/>
            <person name="Ma J."/>
        </authorList>
    </citation>
    <scope>NUCLEOTIDE SEQUENCE [LARGE SCALE GENOMIC DNA]</scope>
    <source>
        <strain evidence="4">KCTC 52344</strain>
    </source>
</reference>
<feature type="domain" description="CAAX prenyl protease 2/Lysostaphin resistance protein A-like" evidence="2">
    <location>
        <begin position="120"/>
        <end position="224"/>
    </location>
</feature>
<dbReference type="InterPro" id="IPR042150">
    <property type="entry name" value="MmRce1-like"/>
</dbReference>
<keyword evidence="1" id="KW-1133">Transmembrane helix</keyword>
<comment type="caution">
    <text evidence="3">The sequence shown here is derived from an EMBL/GenBank/DDBJ whole genome shotgun (WGS) entry which is preliminary data.</text>
</comment>
<feature type="transmembrane region" description="Helical" evidence="1">
    <location>
        <begin position="235"/>
        <end position="254"/>
    </location>
</feature>
<gene>
    <name evidence="3" type="ORF">ACFSR2_12980</name>
</gene>
<name>A0ABW5J742_9BACT</name>
<dbReference type="EMBL" id="JBHULC010000011">
    <property type="protein sequence ID" value="MFD2521804.1"/>
    <property type="molecule type" value="Genomic_DNA"/>
</dbReference>
<accession>A0ABW5J742</accession>
<feature type="transmembrane region" description="Helical" evidence="1">
    <location>
        <begin position="5"/>
        <end position="24"/>
    </location>
</feature>
<protein>
    <submittedName>
        <fullName evidence="3">Type II CAAX prenyl endopeptidase Rce1 family protein</fullName>
    </submittedName>
</protein>
<sequence>MKQLIAFFSLSYGISWLIWFPLYGHLLGIPKLPIVPYHHALGALGPLIASFISTYIYSGSAGVKGLLGQCFKIKPFVYVLIALLSPFILMAIAVGMSYVINHKPIDLSAILSSKEFPGFNLLSFFIYNLIFFGFGEEVGWRGFALPRLQANMSALNASILLTLFWALWHWPLFFYRPSFMGMGFGGTIGWVFSLLTGSVLLTWLYNSSRASILVCAIFHSTVDIAFTADFSDQNIMNYMGMLITVWGILTIVIFKPAKLRKNN</sequence>
<dbReference type="RefSeq" id="WP_340236079.1">
    <property type="nucleotide sequence ID" value="NZ_JBBEWC010000005.1"/>
</dbReference>
<feature type="transmembrane region" description="Helical" evidence="1">
    <location>
        <begin position="152"/>
        <end position="170"/>
    </location>
</feature>
<evidence type="ECO:0000313" key="4">
    <source>
        <dbReference type="Proteomes" id="UP001597510"/>
    </source>
</evidence>
<feature type="transmembrane region" description="Helical" evidence="1">
    <location>
        <begin position="120"/>
        <end position="140"/>
    </location>
</feature>
<dbReference type="Proteomes" id="UP001597510">
    <property type="component" value="Unassembled WGS sequence"/>
</dbReference>